<dbReference type="EMBL" id="JBIGHV010000013">
    <property type="protein sequence ID" value="MFG6433582.1"/>
    <property type="molecule type" value="Genomic_DNA"/>
</dbReference>
<protein>
    <submittedName>
        <fullName evidence="1">Uncharacterized protein</fullName>
    </submittedName>
</protein>
<dbReference type="RefSeq" id="WP_394484433.1">
    <property type="nucleotide sequence ID" value="NZ_JBIGHV010000013.1"/>
</dbReference>
<proteinExistence type="predicted"/>
<gene>
    <name evidence="1" type="ORF">ACG00Y_26990</name>
</gene>
<sequence length="135" mass="15212">MHRSRYRYQFDENRSEGRLREIWTAPPLTLEEAREADAFVFLWGEYGASTYLIAAAWEIRCTQQQLDDVLAMLDKEGWCDLGNAGIRYVARLEATAGVKPHHIRVGVNEIWIAQALSHLTEPVLARLAGGTARGG</sequence>
<name>A0ABW7FAC8_9BURK</name>
<evidence type="ECO:0000313" key="1">
    <source>
        <dbReference type="EMBL" id="MFG6433582.1"/>
    </source>
</evidence>
<comment type="caution">
    <text evidence="1">The sequence shown here is derived from an EMBL/GenBank/DDBJ whole genome shotgun (WGS) entry which is preliminary data.</text>
</comment>
<evidence type="ECO:0000313" key="2">
    <source>
        <dbReference type="Proteomes" id="UP001606210"/>
    </source>
</evidence>
<reference evidence="1 2" key="1">
    <citation type="submission" date="2024-08" db="EMBL/GenBank/DDBJ databases">
        <authorList>
            <person name="Lu H."/>
        </authorList>
    </citation>
    <scope>NUCLEOTIDE SEQUENCE [LARGE SCALE GENOMIC DNA]</scope>
    <source>
        <strain evidence="1 2">LYH14W</strain>
    </source>
</reference>
<accession>A0ABW7FAC8</accession>
<dbReference type="Proteomes" id="UP001606210">
    <property type="component" value="Unassembled WGS sequence"/>
</dbReference>
<organism evidence="1 2">
    <name type="scientific">Pelomonas parva</name>
    <dbReference type="NCBI Taxonomy" id="3299032"/>
    <lineage>
        <taxon>Bacteria</taxon>
        <taxon>Pseudomonadati</taxon>
        <taxon>Pseudomonadota</taxon>
        <taxon>Betaproteobacteria</taxon>
        <taxon>Burkholderiales</taxon>
        <taxon>Sphaerotilaceae</taxon>
        <taxon>Roseateles</taxon>
    </lineage>
</organism>
<keyword evidence="2" id="KW-1185">Reference proteome</keyword>